<dbReference type="EMBL" id="CP036316">
    <property type="protein sequence ID" value="QDT66712.1"/>
    <property type="molecule type" value="Genomic_DNA"/>
</dbReference>
<keyword evidence="3" id="KW-1185">Reference proteome</keyword>
<keyword evidence="1" id="KW-0732">Signal</keyword>
<dbReference type="PROSITE" id="PS51257">
    <property type="entry name" value="PROKAR_LIPOPROTEIN"/>
    <property type="match status" value="1"/>
</dbReference>
<dbReference type="Proteomes" id="UP000319976">
    <property type="component" value="Chromosome"/>
</dbReference>
<proteinExistence type="predicted"/>
<feature type="signal peptide" evidence="1">
    <location>
        <begin position="1"/>
        <end position="23"/>
    </location>
</feature>
<evidence type="ECO:0000256" key="1">
    <source>
        <dbReference type="SAM" id="SignalP"/>
    </source>
</evidence>
<name>A0A517TEC1_9PLAN</name>
<gene>
    <name evidence="2" type="ORF">V22_39830</name>
</gene>
<evidence type="ECO:0000313" key="2">
    <source>
        <dbReference type="EMBL" id="QDT66712.1"/>
    </source>
</evidence>
<dbReference type="OrthoDB" id="288856at2"/>
<sequence precursor="true">MAHFKASNAALCLMLFTIPTIFACNKVEEYQLAPVEGVLKLDGVPVSGVLIRFYPVSTGGQINVGPKSSATTDEDGRFVMRTMKRNPEVGAVIGNHRVMFDDRLSQDDAAKILWKVPRHYEKGLDFMVPAEGDTKVVLDLTSKKRK</sequence>
<dbReference type="KEGG" id="chya:V22_39830"/>
<protein>
    <recommendedName>
        <fullName evidence="4">Carboxypeptidase regulatory-like domain-containing protein</fullName>
    </recommendedName>
</protein>
<organism evidence="2 3">
    <name type="scientific">Calycomorphotria hydatis</name>
    <dbReference type="NCBI Taxonomy" id="2528027"/>
    <lineage>
        <taxon>Bacteria</taxon>
        <taxon>Pseudomonadati</taxon>
        <taxon>Planctomycetota</taxon>
        <taxon>Planctomycetia</taxon>
        <taxon>Planctomycetales</taxon>
        <taxon>Planctomycetaceae</taxon>
        <taxon>Calycomorphotria</taxon>
    </lineage>
</organism>
<reference evidence="2 3" key="1">
    <citation type="submission" date="2019-02" db="EMBL/GenBank/DDBJ databases">
        <title>Deep-cultivation of Planctomycetes and their phenomic and genomic characterization uncovers novel biology.</title>
        <authorList>
            <person name="Wiegand S."/>
            <person name="Jogler M."/>
            <person name="Boedeker C."/>
            <person name="Pinto D."/>
            <person name="Vollmers J."/>
            <person name="Rivas-Marin E."/>
            <person name="Kohn T."/>
            <person name="Peeters S.H."/>
            <person name="Heuer A."/>
            <person name="Rast P."/>
            <person name="Oberbeckmann S."/>
            <person name="Bunk B."/>
            <person name="Jeske O."/>
            <person name="Meyerdierks A."/>
            <person name="Storesund J.E."/>
            <person name="Kallscheuer N."/>
            <person name="Luecker S."/>
            <person name="Lage O.M."/>
            <person name="Pohl T."/>
            <person name="Merkel B.J."/>
            <person name="Hornburger P."/>
            <person name="Mueller R.-W."/>
            <person name="Bruemmer F."/>
            <person name="Labrenz M."/>
            <person name="Spormann A.M."/>
            <person name="Op den Camp H."/>
            <person name="Overmann J."/>
            <person name="Amann R."/>
            <person name="Jetten M.S.M."/>
            <person name="Mascher T."/>
            <person name="Medema M.H."/>
            <person name="Devos D.P."/>
            <person name="Kaster A.-K."/>
            <person name="Ovreas L."/>
            <person name="Rohde M."/>
            <person name="Galperin M.Y."/>
            <person name="Jogler C."/>
        </authorList>
    </citation>
    <scope>NUCLEOTIDE SEQUENCE [LARGE SCALE GENOMIC DNA]</scope>
    <source>
        <strain evidence="2 3">V22</strain>
    </source>
</reference>
<accession>A0A517TEC1</accession>
<dbReference type="RefSeq" id="WP_145266012.1">
    <property type="nucleotide sequence ID" value="NZ_CP036316.1"/>
</dbReference>
<evidence type="ECO:0000313" key="3">
    <source>
        <dbReference type="Proteomes" id="UP000319976"/>
    </source>
</evidence>
<dbReference type="AlphaFoldDB" id="A0A517TEC1"/>
<feature type="chain" id="PRO_5021697283" description="Carboxypeptidase regulatory-like domain-containing protein" evidence="1">
    <location>
        <begin position="24"/>
        <end position="146"/>
    </location>
</feature>
<evidence type="ECO:0008006" key="4">
    <source>
        <dbReference type="Google" id="ProtNLM"/>
    </source>
</evidence>